<proteinExistence type="predicted"/>
<accession>A0A6J4R9D9</accession>
<organism evidence="1">
    <name type="scientific">uncultured Rubrobacteraceae bacterium</name>
    <dbReference type="NCBI Taxonomy" id="349277"/>
    <lineage>
        <taxon>Bacteria</taxon>
        <taxon>Bacillati</taxon>
        <taxon>Actinomycetota</taxon>
        <taxon>Rubrobacteria</taxon>
        <taxon>Rubrobacterales</taxon>
        <taxon>Rubrobacteraceae</taxon>
        <taxon>environmental samples</taxon>
    </lineage>
</organism>
<sequence>MGVPVGVPVGGVQGDRPVVLVAIQPRLYSGAIGEVIGRMRPGLDLRVVEPDVLAAEVLRLGPRLVLCSQPRPRVTRAASPVWVEFYPYAEAPKISIREDGRCSTLEDADLGDLLSIVDGGCVLRRAGRYDREFGVA</sequence>
<protein>
    <submittedName>
        <fullName evidence="1">Uncharacterized protein</fullName>
    </submittedName>
</protein>
<name>A0A6J4R9D9_9ACTN</name>
<evidence type="ECO:0000313" key="1">
    <source>
        <dbReference type="EMBL" id="CAA9461203.1"/>
    </source>
</evidence>
<dbReference type="EMBL" id="CADCVH010000079">
    <property type="protein sequence ID" value="CAA9461203.1"/>
    <property type="molecule type" value="Genomic_DNA"/>
</dbReference>
<gene>
    <name evidence="1" type="ORF">AVDCRST_MAG02-2966</name>
</gene>
<reference evidence="1" key="1">
    <citation type="submission" date="2020-02" db="EMBL/GenBank/DDBJ databases">
        <authorList>
            <person name="Meier V. D."/>
        </authorList>
    </citation>
    <scope>NUCLEOTIDE SEQUENCE</scope>
    <source>
        <strain evidence="1">AVDCRST_MAG02</strain>
    </source>
</reference>
<dbReference type="AlphaFoldDB" id="A0A6J4R9D9"/>